<keyword evidence="3" id="KW-0134">Cell wall</keyword>
<gene>
    <name evidence="16" type="ORF">SSX86_031301</name>
</gene>
<evidence type="ECO:0000256" key="7">
    <source>
        <dbReference type="ARBA" id="ARBA00022737"/>
    </source>
</evidence>
<dbReference type="Gene3D" id="3.80.10.10">
    <property type="entry name" value="Ribonuclease Inhibitor"/>
    <property type="match status" value="1"/>
</dbReference>
<dbReference type="GO" id="GO:0071555">
    <property type="term" value="P:cell wall organization"/>
    <property type="evidence" value="ECO:0007669"/>
    <property type="project" value="UniProtKB-KW"/>
</dbReference>
<evidence type="ECO:0000259" key="15">
    <source>
        <dbReference type="Pfam" id="PF08263"/>
    </source>
</evidence>
<keyword evidence="9" id="KW-0325">Glycoprotein</keyword>
<evidence type="ECO:0000256" key="2">
    <source>
        <dbReference type="ARBA" id="ARBA00004370"/>
    </source>
</evidence>
<keyword evidence="6 14" id="KW-0732">Signal</keyword>
<evidence type="ECO:0000256" key="8">
    <source>
        <dbReference type="ARBA" id="ARBA00023136"/>
    </source>
</evidence>
<keyword evidence="17" id="KW-1185">Reference proteome</keyword>
<evidence type="ECO:0000256" key="13">
    <source>
        <dbReference type="SAM" id="MobiDB-lite"/>
    </source>
</evidence>
<dbReference type="PANTHER" id="PTHR32093:SF124">
    <property type="entry name" value="POLLEN-SPECIFIC LEUCINE-RICH REPEAT EXTENSIN-LIKE PROTEIN 1"/>
    <property type="match status" value="1"/>
</dbReference>
<keyword evidence="5" id="KW-0433">Leucine-rich repeat</keyword>
<dbReference type="AlphaFoldDB" id="A0AAP0C9C6"/>
<sequence length="414" mass="45625">MKALGFILFLSITSIISSRSLNNAFTAAITRRPLVRTKDAKPLIDFNFEFGINARLIFPNFRLKKAYFALQEWKKLILSDPDNMISNWDGVDVCSYNGVFCEKAPDDPNLKTVAGIDLNHGNIEGQLAPHLGLLTDLSVFHINTNRFSGNIPSSFSSLAILNEFDISNNQFSGPFPSVVLNIPRLKYLDIRFNNFEGVLPPQLFDKDLDAIFLNHNRFSSTIPENIGHSKASVIVFADNAFKGCIPKSIGQMSNLDEVIFANNQLSGCVPEELGMLGNTKVLDLSNNKFVGKIPGGFGNLKGVEMIDVGHNGLIGTVMEVICTLPNLVNFTFSDNYFDGLEGKCEKPVKPGLVFDCRQNCLPDKPDQKDKNRCLPMVNRVIDCKSVGCNFLPLPKPSKPSNPCPPKAPKPPPCS</sequence>
<dbReference type="FunFam" id="3.80.10.10:FF:000041">
    <property type="entry name" value="LRR receptor-like serine/threonine-protein kinase ERECTA"/>
    <property type="match status" value="1"/>
</dbReference>
<comment type="subcellular location">
    <subcellularLocation>
        <location evidence="2">Membrane</location>
    </subcellularLocation>
    <subcellularLocation>
        <location evidence="1">Secreted</location>
        <location evidence="1">Cell wall</location>
    </subcellularLocation>
</comment>
<evidence type="ECO:0000256" key="4">
    <source>
        <dbReference type="ARBA" id="ARBA00022525"/>
    </source>
</evidence>
<keyword evidence="7" id="KW-0677">Repeat</keyword>
<dbReference type="SUPFAM" id="SSF52058">
    <property type="entry name" value="L domain-like"/>
    <property type="match status" value="1"/>
</dbReference>
<evidence type="ECO:0000313" key="16">
    <source>
        <dbReference type="EMBL" id="KAK9049730.1"/>
    </source>
</evidence>
<evidence type="ECO:0000256" key="10">
    <source>
        <dbReference type="ARBA" id="ARBA00023278"/>
    </source>
</evidence>
<evidence type="ECO:0000313" key="17">
    <source>
        <dbReference type="Proteomes" id="UP001408789"/>
    </source>
</evidence>
<dbReference type="InterPro" id="IPR051582">
    <property type="entry name" value="LRR_extensin-like_regulator"/>
</dbReference>
<evidence type="ECO:0000256" key="11">
    <source>
        <dbReference type="ARBA" id="ARBA00023316"/>
    </source>
</evidence>
<dbReference type="PANTHER" id="PTHR32093">
    <property type="entry name" value="LEUCINE-RICH REPEAT EXTENSIN-LIKE PROTEIN 3-RELATED"/>
    <property type="match status" value="1"/>
</dbReference>
<evidence type="ECO:0000256" key="14">
    <source>
        <dbReference type="SAM" id="SignalP"/>
    </source>
</evidence>
<accession>A0AAP0C9C6</accession>
<keyword evidence="4" id="KW-0964">Secreted</keyword>
<protein>
    <recommendedName>
        <fullName evidence="12">Cell wall hydroxyproline-rich glycoprotein</fullName>
    </recommendedName>
</protein>
<keyword evidence="11" id="KW-0961">Cell wall biogenesis/degradation</keyword>
<dbReference type="EMBL" id="JBCNJP010005090">
    <property type="protein sequence ID" value="KAK9049730.1"/>
    <property type="molecule type" value="Genomic_DNA"/>
</dbReference>
<dbReference type="Pfam" id="PF00560">
    <property type="entry name" value="LRR_1"/>
    <property type="match status" value="2"/>
</dbReference>
<keyword evidence="8" id="KW-0472">Membrane</keyword>
<comment type="caution">
    <text evidence="16">The sequence shown here is derived from an EMBL/GenBank/DDBJ whole genome shotgun (WGS) entry which is preliminary data.</text>
</comment>
<dbReference type="GO" id="GO:0016020">
    <property type="term" value="C:membrane"/>
    <property type="evidence" value="ECO:0007669"/>
    <property type="project" value="UniProtKB-SubCell"/>
</dbReference>
<dbReference type="Pfam" id="PF08263">
    <property type="entry name" value="LRRNT_2"/>
    <property type="match status" value="1"/>
</dbReference>
<dbReference type="FunFam" id="3.80.10.10:FF:000224">
    <property type="entry name" value="Leucine-rich repeat extensin-like protein 1"/>
    <property type="match status" value="1"/>
</dbReference>
<evidence type="ECO:0000256" key="9">
    <source>
        <dbReference type="ARBA" id="ARBA00023180"/>
    </source>
</evidence>
<evidence type="ECO:0000256" key="12">
    <source>
        <dbReference type="ARBA" id="ARBA00041871"/>
    </source>
</evidence>
<feature type="signal peptide" evidence="14">
    <location>
        <begin position="1"/>
        <end position="18"/>
    </location>
</feature>
<dbReference type="InterPro" id="IPR032675">
    <property type="entry name" value="LRR_dom_sf"/>
</dbReference>
<proteinExistence type="predicted"/>
<reference evidence="16 17" key="1">
    <citation type="submission" date="2024-04" db="EMBL/GenBank/DDBJ databases">
        <title>The reference genome of an endangered Asteraceae, Deinandra increscens subsp. villosa, native to the Central Coast of California.</title>
        <authorList>
            <person name="Guilliams M."/>
            <person name="Hasenstab-Lehman K."/>
            <person name="Meyer R."/>
            <person name="Mcevoy S."/>
        </authorList>
    </citation>
    <scope>NUCLEOTIDE SEQUENCE [LARGE SCALE GENOMIC DNA]</scope>
    <source>
        <tissue evidence="16">Leaf</tissue>
    </source>
</reference>
<evidence type="ECO:0000256" key="6">
    <source>
        <dbReference type="ARBA" id="ARBA00022729"/>
    </source>
</evidence>
<feature type="domain" description="Leucine-rich repeat-containing N-terminal plant-type" evidence="15">
    <location>
        <begin position="69"/>
        <end position="101"/>
    </location>
</feature>
<dbReference type="InterPro" id="IPR013210">
    <property type="entry name" value="LRR_N_plant-typ"/>
</dbReference>
<keyword evidence="10" id="KW-0379">Hydroxylation</keyword>
<evidence type="ECO:0000256" key="1">
    <source>
        <dbReference type="ARBA" id="ARBA00004191"/>
    </source>
</evidence>
<evidence type="ECO:0000256" key="5">
    <source>
        <dbReference type="ARBA" id="ARBA00022614"/>
    </source>
</evidence>
<feature type="chain" id="PRO_5042960005" description="Cell wall hydroxyproline-rich glycoprotein" evidence="14">
    <location>
        <begin position="19"/>
        <end position="414"/>
    </location>
</feature>
<dbReference type="InterPro" id="IPR001611">
    <property type="entry name" value="Leu-rich_rpt"/>
</dbReference>
<organism evidence="16 17">
    <name type="scientific">Deinandra increscens subsp. villosa</name>
    <dbReference type="NCBI Taxonomy" id="3103831"/>
    <lineage>
        <taxon>Eukaryota</taxon>
        <taxon>Viridiplantae</taxon>
        <taxon>Streptophyta</taxon>
        <taxon>Embryophyta</taxon>
        <taxon>Tracheophyta</taxon>
        <taxon>Spermatophyta</taxon>
        <taxon>Magnoliopsida</taxon>
        <taxon>eudicotyledons</taxon>
        <taxon>Gunneridae</taxon>
        <taxon>Pentapetalae</taxon>
        <taxon>asterids</taxon>
        <taxon>campanulids</taxon>
        <taxon>Asterales</taxon>
        <taxon>Asteraceae</taxon>
        <taxon>Asteroideae</taxon>
        <taxon>Heliantheae alliance</taxon>
        <taxon>Madieae</taxon>
        <taxon>Madiinae</taxon>
        <taxon>Deinandra</taxon>
    </lineage>
</organism>
<dbReference type="Proteomes" id="UP001408789">
    <property type="component" value="Unassembled WGS sequence"/>
</dbReference>
<name>A0AAP0C9C6_9ASTR</name>
<evidence type="ECO:0000256" key="3">
    <source>
        <dbReference type="ARBA" id="ARBA00022512"/>
    </source>
</evidence>
<feature type="region of interest" description="Disordered" evidence="13">
    <location>
        <begin position="394"/>
        <end position="414"/>
    </location>
</feature>